<feature type="compositionally biased region" description="Polar residues" evidence="2">
    <location>
        <begin position="473"/>
        <end position="488"/>
    </location>
</feature>
<feature type="signal peptide" evidence="3">
    <location>
        <begin position="1"/>
        <end position="16"/>
    </location>
</feature>
<evidence type="ECO:0000313" key="5">
    <source>
        <dbReference type="Proteomes" id="UP000037069"/>
    </source>
</evidence>
<keyword evidence="3" id="KW-0732">Signal</keyword>
<feature type="chain" id="PRO_5005536191" evidence="3">
    <location>
        <begin position="17"/>
        <end position="921"/>
    </location>
</feature>
<protein>
    <submittedName>
        <fullName evidence="4">Uncharacterized protein</fullName>
    </submittedName>
</protein>
<evidence type="ECO:0000256" key="1">
    <source>
        <dbReference type="SAM" id="Coils"/>
    </source>
</evidence>
<organism evidence="4 5">
    <name type="scientific">Lucilia cuprina</name>
    <name type="common">Green bottle fly</name>
    <name type="synonym">Australian sheep blowfly</name>
    <dbReference type="NCBI Taxonomy" id="7375"/>
    <lineage>
        <taxon>Eukaryota</taxon>
        <taxon>Metazoa</taxon>
        <taxon>Ecdysozoa</taxon>
        <taxon>Arthropoda</taxon>
        <taxon>Hexapoda</taxon>
        <taxon>Insecta</taxon>
        <taxon>Pterygota</taxon>
        <taxon>Neoptera</taxon>
        <taxon>Endopterygota</taxon>
        <taxon>Diptera</taxon>
        <taxon>Brachycera</taxon>
        <taxon>Muscomorpha</taxon>
        <taxon>Oestroidea</taxon>
        <taxon>Calliphoridae</taxon>
        <taxon>Luciliinae</taxon>
        <taxon>Lucilia</taxon>
    </lineage>
</organism>
<keyword evidence="5" id="KW-1185">Reference proteome</keyword>
<feature type="region of interest" description="Disordered" evidence="2">
    <location>
        <begin position="791"/>
        <end position="859"/>
    </location>
</feature>
<proteinExistence type="predicted"/>
<dbReference type="EMBL" id="JRES01000678">
    <property type="protein sequence ID" value="KNC29279.1"/>
    <property type="molecule type" value="Genomic_DNA"/>
</dbReference>
<sequence length="921" mass="104410">MWLYLLSILAIESVQSVAIGYPYRSLWTYNPAQGQYAQKGGSLRGYLRYLDNNGAEALVGYNNAQPVYAVHQIKYINSAAPALETFVINKSDDTSKNREAYLRAASLQQYQNLKRDIDALKSEGKEPTVDALLKLQTLEKIAFASDFSLIAELPEVKRTLQEVEASISGVYRESVQQSSNQQSNVEQNQGEIKTYIGNSNIPLVAIEETPEQKQAREEHLRIYNEQIAHLKQLELEHQKYVQETSLKSKIPQSRNVEKPTVEQIDNSKALAELERAQQEHFRLWNEAKLRAEQAGNESGEKSITETAKKQQISALTNDQNIYNPTKNIPNTQISTTQNLQASVDKNVKSSISSLDSAQQQVVDTPEVLKAREEHLRLVDQVKLQNEQINQDFVGNEKANAAQDLKTSISTAEYSNAPQNVVDTPEVVRAREEHLRIVNEAIQRARANEQEEQKSQNIYSISEKEKAKLHSEHNSQNIPSAQSQGSSPLSNYRVEQPLVVETPEVVKAREEHLRLVHEANLRAQYVEQQELKYKYETQTPILTTQYEHQQLVHNPAAAQIIQETPEVIKAREEHLHLVNQAKLNDKRIIFPSEEEQQSAYAPVVEETPEVQRAREEHLRIFNAIKSHAEQQQANEGGRSFPSSALLQNPQELAIAEESLLELERLREAERLQKEQQLLELDRIREAERLAEEKKQMEAELIRLRLEEEQRSEMERLLEIKRLQQEQEELKNGEYKEIIIQNEPADQQALIAIMPTTQPLSTNIGQARSQQSSEMKGQQIQKYGQNPFLKLSSASSESTNRLEHSASQSSSILKATPVENPSSSNPSTSTTSNSAAQSSDNTLPATRYVPSSHQSSGSKHQYVKDDNIKHKYHHNTASPQPADTAVAFSAWEKAAHDHFRAHELALEQLRLARLQNPSVKDCN</sequence>
<feature type="compositionally biased region" description="Polar residues" evidence="2">
    <location>
        <begin position="791"/>
        <end position="811"/>
    </location>
</feature>
<evidence type="ECO:0000256" key="3">
    <source>
        <dbReference type="SAM" id="SignalP"/>
    </source>
</evidence>
<feature type="coiled-coil region" evidence="1">
    <location>
        <begin position="651"/>
        <end position="724"/>
    </location>
</feature>
<keyword evidence="1" id="KW-0175">Coiled coil</keyword>
<gene>
    <name evidence="4" type="ORF">FF38_02396</name>
</gene>
<dbReference type="AlphaFoldDB" id="A0A0L0CCU1"/>
<accession>A0A0L0CCU1</accession>
<dbReference type="OrthoDB" id="8052761at2759"/>
<name>A0A0L0CCU1_LUCCU</name>
<evidence type="ECO:0000313" key="4">
    <source>
        <dbReference type="EMBL" id="KNC29279.1"/>
    </source>
</evidence>
<feature type="compositionally biased region" description="Low complexity" evidence="2">
    <location>
        <begin position="818"/>
        <end position="840"/>
    </location>
</feature>
<comment type="caution">
    <text evidence="4">The sequence shown here is derived from an EMBL/GenBank/DDBJ whole genome shotgun (WGS) entry which is preliminary data.</text>
</comment>
<evidence type="ECO:0000256" key="2">
    <source>
        <dbReference type="SAM" id="MobiDB-lite"/>
    </source>
</evidence>
<feature type="region of interest" description="Disordered" evidence="2">
    <location>
        <begin position="464"/>
        <end position="488"/>
    </location>
</feature>
<dbReference type="Proteomes" id="UP000037069">
    <property type="component" value="Unassembled WGS sequence"/>
</dbReference>
<feature type="compositionally biased region" description="Polar residues" evidence="2">
    <location>
        <begin position="847"/>
        <end position="857"/>
    </location>
</feature>
<reference evidence="4 5" key="1">
    <citation type="journal article" date="2015" name="Nat. Commun.">
        <title>Lucilia cuprina genome unlocks parasitic fly biology to underpin future interventions.</title>
        <authorList>
            <person name="Anstead C.A."/>
            <person name="Korhonen P.K."/>
            <person name="Young N.D."/>
            <person name="Hall R.S."/>
            <person name="Jex A.R."/>
            <person name="Murali S.C."/>
            <person name="Hughes D.S."/>
            <person name="Lee S.F."/>
            <person name="Perry T."/>
            <person name="Stroehlein A.J."/>
            <person name="Ansell B.R."/>
            <person name="Breugelmans B."/>
            <person name="Hofmann A."/>
            <person name="Qu J."/>
            <person name="Dugan S."/>
            <person name="Lee S.L."/>
            <person name="Chao H."/>
            <person name="Dinh H."/>
            <person name="Han Y."/>
            <person name="Doddapaneni H.V."/>
            <person name="Worley K.C."/>
            <person name="Muzny D.M."/>
            <person name="Ioannidis P."/>
            <person name="Waterhouse R.M."/>
            <person name="Zdobnov E.M."/>
            <person name="James P.J."/>
            <person name="Bagnall N.H."/>
            <person name="Kotze A.C."/>
            <person name="Gibbs R.A."/>
            <person name="Richards S."/>
            <person name="Batterham P."/>
            <person name="Gasser R.B."/>
        </authorList>
    </citation>
    <scope>NUCLEOTIDE SEQUENCE [LARGE SCALE GENOMIC DNA]</scope>
    <source>
        <strain evidence="4 5">LS</strain>
        <tissue evidence="4">Full body</tissue>
    </source>
</reference>